<dbReference type="Proteomes" id="UP001497623">
    <property type="component" value="Unassembled WGS sequence"/>
</dbReference>
<keyword evidence="4" id="KW-0812">Transmembrane</keyword>
<comment type="caution">
    <text evidence="6">The sequence shown here is derived from an EMBL/GenBank/DDBJ whole genome shotgun (WGS) entry which is preliminary data.</text>
</comment>
<name>A0AAV2RJ16_MEGNR</name>
<protein>
    <recommendedName>
        <fullName evidence="8">Ankyrin repeat-containing protein</fullName>
    </recommendedName>
</protein>
<proteinExistence type="predicted"/>
<keyword evidence="4" id="KW-0472">Membrane</keyword>
<evidence type="ECO:0000256" key="2">
    <source>
        <dbReference type="ARBA" id="ARBA00023043"/>
    </source>
</evidence>
<dbReference type="PROSITE" id="PS50297">
    <property type="entry name" value="ANK_REP_REGION"/>
    <property type="match status" value="1"/>
</dbReference>
<gene>
    <name evidence="6" type="ORF">MNOR_LOCUS24109</name>
</gene>
<evidence type="ECO:0000256" key="3">
    <source>
        <dbReference type="PROSITE-ProRule" id="PRU00023"/>
    </source>
</evidence>
<dbReference type="PANTHER" id="PTHR24171">
    <property type="entry name" value="ANKYRIN REPEAT DOMAIN-CONTAINING PROTEIN 39-RELATED"/>
    <property type="match status" value="1"/>
</dbReference>
<dbReference type="AlphaFoldDB" id="A0AAV2RJ16"/>
<accession>A0AAV2RJ16</accession>
<evidence type="ECO:0000313" key="7">
    <source>
        <dbReference type="Proteomes" id="UP001497623"/>
    </source>
</evidence>
<feature type="transmembrane region" description="Helical" evidence="4">
    <location>
        <begin position="193"/>
        <end position="217"/>
    </location>
</feature>
<dbReference type="SUPFAM" id="SSF48403">
    <property type="entry name" value="Ankyrin repeat"/>
    <property type="match status" value="1"/>
</dbReference>
<dbReference type="Gene3D" id="1.25.40.20">
    <property type="entry name" value="Ankyrin repeat-containing domain"/>
    <property type="match status" value="2"/>
</dbReference>
<dbReference type="PROSITE" id="PS50088">
    <property type="entry name" value="ANK_REPEAT"/>
    <property type="match status" value="2"/>
</dbReference>
<feature type="signal peptide" evidence="5">
    <location>
        <begin position="1"/>
        <end position="28"/>
    </location>
</feature>
<dbReference type="InterPro" id="IPR002110">
    <property type="entry name" value="Ankyrin_rpt"/>
</dbReference>
<evidence type="ECO:0000256" key="5">
    <source>
        <dbReference type="SAM" id="SignalP"/>
    </source>
</evidence>
<dbReference type="InterPro" id="IPR036770">
    <property type="entry name" value="Ankyrin_rpt-contain_sf"/>
</dbReference>
<dbReference type="SMART" id="SM00248">
    <property type="entry name" value="ANK"/>
    <property type="match status" value="2"/>
</dbReference>
<keyword evidence="2 3" id="KW-0040">ANK repeat</keyword>
<reference evidence="6 7" key="1">
    <citation type="submission" date="2024-05" db="EMBL/GenBank/DDBJ databases">
        <authorList>
            <person name="Wallberg A."/>
        </authorList>
    </citation>
    <scope>NUCLEOTIDE SEQUENCE [LARGE SCALE GENOMIC DNA]</scope>
</reference>
<dbReference type="EMBL" id="CAXKWB010021831">
    <property type="protein sequence ID" value="CAL4123717.1"/>
    <property type="molecule type" value="Genomic_DNA"/>
</dbReference>
<keyword evidence="4" id="KW-1133">Transmembrane helix</keyword>
<feature type="repeat" description="ANK" evidence="3">
    <location>
        <begin position="63"/>
        <end position="95"/>
    </location>
</feature>
<dbReference type="Pfam" id="PF12796">
    <property type="entry name" value="Ank_2"/>
    <property type="match status" value="1"/>
</dbReference>
<feature type="chain" id="PRO_5043483617" description="Ankyrin repeat-containing protein" evidence="5">
    <location>
        <begin position="29"/>
        <end position="249"/>
    </location>
</feature>
<keyword evidence="7" id="KW-1185">Reference proteome</keyword>
<organism evidence="6 7">
    <name type="scientific">Meganyctiphanes norvegica</name>
    <name type="common">Northern krill</name>
    <name type="synonym">Thysanopoda norvegica</name>
    <dbReference type="NCBI Taxonomy" id="48144"/>
    <lineage>
        <taxon>Eukaryota</taxon>
        <taxon>Metazoa</taxon>
        <taxon>Ecdysozoa</taxon>
        <taxon>Arthropoda</taxon>
        <taxon>Crustacea</taxon>
        <taxon>Multicrustacea</taxon>
        <taxon>Malacostraca</taxon>
        <taxon>Eumalacostraca</taxon>
        <taxon>Eucarida</taxon>
        <taxon>Euphausiacea</taxon>
        <taxon>Euphausiidae</taxon>
        <taxon>Meganyctiphanes</taxon>
    </lineage>
</organism>
<feature type="repeat" description="ANK" evidence="3">
    <location>
        <begin position="102"/>
        <end position="134"/>
    </location>
</feature>
<evidence type="ECO:0000256" key="4">
    <source>
        <dbReference type="SAM" id="Phobius"/>
    </source>
</evidence>
<keyword evidence="1" id="KW-0677">Repeat</keyword>
<evidence type="ECO:0000313" key="6">
    <source>
        <dbReference type="EMBL" id="CAL4123717.1"/>
    </source>
</evidence>
<feature type="non-terminal residue" evidence="6">
    <location>
        <position position="249"/>
    </location>
</feature>
<sequence>MGVQLTTVCTSILFWIIIIANTGTNADASRGQDLLNAAKQGDLDKVKLLAGDACQDVNWRNSFKWTPLGTAAGGNHIDVVKYLISCNSDLNVQAKDAANGVEGWTPLMYASEKGNAVVAMVLMQHGADPLMKTSIGETASDIANKMGFRNIAQLIEQYTINKDVEQHSEEIAELKKLVEQYNGITSAKIHIQFVLTILIAVVVFILVISLIGVYLYFRYKLRSLQLSSKKHAVIFNNDENQKDVHIYEN</sequence>
<keyword evidence="5" id="KW-0732">Signal</keyword>
<evidence type="ECO:0008006" key="8">
    <source>
        <dbReference type="Google" id="ProtNLM"/>
    </source>
</evidence>
<evidence type="ECO:0000256" key="1">
    <source>
        <dbReference type="ARBA" id="ARBA00022737"/>
    </source>
</evidence>